<feature type="domain" description="Catechol dioxygenase N-terminal" evidence="8">
    <location>
        <begin position="35"/>
        <end position="100"/>
    </location>
</feature>
<evidence type="ECO:0000256" key="1">
    <source>
        <dbReference type="ARBA" id="ARBA00001965"/>
    </source>
</evidence>
<evidence type="ECO:0000256" key="4">
    <source>
        <dbReference type="ARBA" id="ARBA00022964"/>
    </source>
</evidence>
<evidence type="ECO:0000259" key="8">
    <source>
        <dbReference type="Pfam" id="PF04444"/>
    </source>
</evidence>
<comment type="cofactor">
    <cofactor evidence="1">
        <name>Fe(3+)</name>
        <dbReference type="ChEBI" id="CHEBI:29034"/>
    </cofactor>
</comment>
<dbReference type="EMBL" id="CP142149">
    <property type="protein sequence ID" value="WSE34190.1"/>
    <property type="molecule type" value="Genomic_DNA"/>
</dbReference>
<keyword evidence="4" id="KW-0223">Dioxygenase</keyword>
<dbReference type="Pfam" id="PF00775">
    <property type="entry name" value="Dioxygenase_C"/>
    <property type="match status" value="1"/>
</dbReference>
<comment type="similarity">
    <text evidence="2">Belongs to the intradiol ring-cleavage dioxygenase family.</text>
</comment>
<dbReference type="NCBIfam" id="TIGR02438">
    <property type="entry name" value="catachol_actin"/>
    <property type="match status" value="1"/>
</dbReference>
<keyword evidence="5 9" id="KW-0560">Oxidoreductase</keyword>
<dbReference type="EC" id="1.13.11.1" evidence="9"/>
<keyword evidence="3" id="KW-0479">Metal-binding</keyword>
<keyword evidence="10" id="KW-1185">Reference proteome</keyword>
<evidence type="ECO:0000256" key="3">
    <source>
        <dbReference type="ARBA" id="ARBA00022723"/>
    </source>
</evidence>
<dbReference type="SUPFAM" id="SSF49482">
    <property type="entry name" value="Aromatic compound dioxygenase"/>
    <property type="match status" value="1"/>
</dbReference>
<dbReference type="InterPro" id="IPR012800">
    <property type="entry name" value="Cchol_dOase_actb"/>
</dbReference>
<evidence type="ECO:0000313" key="10">
    <source>
        <dbReference type="Proteomes" id="UP001330812"/>
    </source>
</evidence>
<evidence type="ECO:0000256" key="6">
    <source>
        <dbReference type="ARBA" id="ARBA00023004"/>
    </source>
</evidence>
<evidence type="ECO:0000256" key="2">
    <source>
        <dbReference type="ARBA" id="ARBA00007825"/>
    </source>
</evidence>
<protein>
    <submittedName>
        <fullName evidence="9">Catechol 1,2-dioxygenase</fullName>
        <ecNumber evidence="9">1.13.11.1</ecNumber>
    </submittedName>
</protein>
<accession>A0ABZ1IIE7</accession>
<reference evidence="9 10" key="1">
    <citation type="journal article" date="2015" name="Int. J. Syst. Evol. Microbiol.">
        <title>Amycolatopsis rhabdoformis sp. nov., an actinomycete isolated from a tropical forest soil.</title>
        <authorList>
            <person name="Souza W.R."/>
            <person name="Silva R.E."/>
            <person name="Goodfellow M."/>
            <person name="Busarakam K."/>
            <person name="Figueiro F.S."/>
            <person name="Ferreira D."/>
            <person name="Rodrigues-Filho E."/>
            <person name="Moraes L.A.B."/>
            <person name="Zucchi T.D."/>
        </authorList>
    </citation>
    <scope>NUCLEOTIDE SEQUENCE [LARGE SCALE GENOMIC DNA]</scope>
    <source>
        <strain evidence="9 10">NCIMB 14900</strain>
    </source>
</reference>
<dbReference type="InterPro" id="IPR050770">
    <property type="entry name" value="Intradiol_RC_Dioxygenase"/>
</dbReference>
<dbReference type="InterPro" id="IPR015889">
    <property type="entry name" value="Intradiol_dOase_core"/>
</dbReference>
<dbReference type="InterPro" id="IPR007535">
    <property type="entry name" value="Catechol_dOase_N"/>
</dbReference>
<dbReference type="Proteomes" id="UP001330812">
    <property type="component" value="Chromosome"/>
</dbReference>
<evidence type="ECO:0000259" key="7">
    <source>
        <dbReference type="Pfam" id="PF00775"/>
    </source>
</evidence>
<dbReference type="InterPro" id="IPR043029">
    <property type="entry name" value="1_2-CTD_multi_dom"/>
</dbReference>
<sequence length="288" mass="31262">MTPKSELDIATADIANATKTFHEKVKNTTGETSQARVAQLASEIFSAVHNVIHEHQVSYAEYDAVKAWLIKVGEDGEWPLFLDVFVEHAVEDVATAQRPGSKGSILGPFYVPDAPRAEGRITLPMRADEPGTPLVFRSQVRSAEGTPLPGAQVDVWQSDSDGLYSHFAPGIPEWNLRGIVTADAEGRIEISTMEPAPYQIPHEGATGQLIVAAGWHAWRPAHLHFLVVAEGHETLTSQLYFAGGPYTDEDVASAVKPELMLNPTPVADGSGNEVEYDFVLAPVDYPRA</sequence>
<proteinExistence type="inferred from homology"/>
<dbReference type="Gene3D" id="6.10.10.40">
    <property type="entry name" value="Catechol 1,2-dioxygenase multimerisation domain-like"/>
    <property type="match status" value="1"/>
</dbReference>
<evidence type="ECO:0000313" key="9">
    <source>
        <dbReference type="EMBL" id="WSE34190.1"/>
    </source>
</evidence>
<dbReference type="RefSeq" id="WP_326836987.1">
    <property type="nucleotide sequence ID" value="NZ_CP142149.1"/>
</dbReference>
<dbReference type="GO" id="GO:0018576">
    <property type="term" value="F:catechol 1,2-dioxygenase activity"/>
    <property type="evidence" value="ECO:0007669"/>
    <property type="project" value="UniProtKB-EC"/>
</dbReference>
<keyword evidence="6" id="KW-0408">Iron</keyword>
<name>A0ABZ1IIE7_9PSEU</name>
<dbReference type="Gene3D" id="2.60.130.10">
    <property type="entry name" value="Aromatic compound dioxygenase"/>
    <property type="match status" value="1"/>
</dbReference>
<gene>
    <name evidence="9" type="primary">catA</name>
    <name evidence="9" type="ORF">VSH64_19145</name>
</gene>
<organism evidence="9 10">
    <name type="scientific">Amycolatopsis rhabdoformis</name>
    <dbReference type="NCBI Taxonomy" id="1448059"/>
    <lineage>
        <taxon>Bacteria</taxon>
        <taxon>Bacillati</taxon>
        <taxon>Actinomycetota</taxon>
        <taxon>Actinomycetes</taxon>
        <taxon>Pseudonocardiales</taxon>
        <taxon>Pseudonocardiaceae</taxon>
        <taxon>Amycolatopsis</taxon>
    </lineage>
</organism>
<feature type="domain" description="Intradiol ring-cleavage dioxygenases" evidence="7">
    <location>
        <begin position="106"/>
        <end position="281"/>
    </location>
</feature>
<dbReference type="InterPro" id="IPR000627">
    <property type="entry name" value="Intradiol_dOase_C"/>
</dbReference>
<dbReference type="Pfam" id="PF04444">
    <property type="entry name" value="Dioxygenase_N"/>
    <property type="match status" value="1"/>
</dbReference>
<dbReference type="PANTHER" id="PTHR33711:SF7">
    <property type="entry name" value="INTRADIOL RING-CLEAVAGE DIOXYGENASES DOMAIN-CONTAINING PROTEIN-RELATED"/>
    <property type="match status" value="1"/>
</dbReference>
<evidence type="ECO:0000256" key="5">
    <source>
        <dbReference type="ARBA" id="ARBA00023002"/>
    </source>
</evidence>
<dbReference type="PANTHER" id="PTHR33711">
    <property type="entry name" value="DIOXYGENASE, PUTATIVE (AFU_ORTHOLOGUE AFUA_2G02910)-RELATED"/>
    <property type="match status" value="1"/>
</dbReference>